<sequence>MKKSYLIIISLILWTTSYSQNQEKNIWKSNEEIFCIEYNNNWIVKEISPSELSKIEGIDFINKSKSAILKLRIISDEKISSISDNRYYEKIKSELLGKKELNNTLAVEEDADFKEIEFRKMLLYLDLDGRSDKKTIYTVYVKRLGDKYIEIHYYYILDIYDGWLFPPPDLTKLINSLKIEI</sequence>
<comment type="caution">
    <text evidence="1">The sequence shown here is derived from an EMBL/GenBank/DDBJ whole genome shotgun (WGS) entry which is preliminary data.</text>
</comment>
<name>A0A5C6YW64_9FLAO</name>
<evidence type="ECO:0000313" key="1">
    <source>
        <dbReference type="EMBL" id="TXD71266.1"/>
    </source>
</evidence>
<dbReference type="EMBL" id="VORT01000026">
    <property type="protein sequence ID" value="TXD71266.1"/>
    <property type="molecule type" value="Genomic_DNA"/>
</dbReference>
<dbReference type="RefSeq" id="WP_111845478.1">
    <property type="nucleotide sequence ID" value="NZ_UEGI01000019.1"/>
</dbReference>
<reference evidence="1 2" key="1">
    <citation type="submission" date="2019-08" db="EMBL/GenBank/DDBJ databases">
        <title>Genome of Aequorivita antarctica SW49 (type strain).</title>
        <authorList>
            <person name="Bowman J.P."/>
        </authorList>
    </citation>
    <scope>NUCLEOTIDE SEQUENCE [LARGE SCALE GENOMIC DNA]</scope>
    <source>
        <strain evidence="1 2">SW49</strain>
    </source>
</reference>
<dbReference type="Proteomes" id="UP000321497">
    <property type="component" value="Unassembled WGS sequence"/>
</dbReference>
<protein>
    <submittedName>
        <fullName evidence="1">Uncharacterized protein</fullName>
    </submittedName>
</protein>
<organism evidence="1 2">
    <name type="scientific">Aequorivita antarctica</name>
    <dbReference type="NCBI Taxonomy" id="153266"/>
    <lineage>
        <taxon>Bacteria</taxon>
        <taxon>Pseudomonadati</taxon>
        <taxon>Bacteroidota</taxon>
        <taxon>Flavobacteriia</taxon>
        <taxon>Flavobacteriales</taxon>
        <taxon>Flavobacteriaceae</taxon>
        <taxon>Aequorivita</taxon>
    </lineage>
</organism>
<evidence type="ECO:0000313" key="2">
    <source>
        <dbReference type="Proteomes" id="UP000321497"/>
    </source>
</evidence>
<accession>A0A5C6YW64</accession>
<keyword evidence="2" id="KW-1185">Reference proteome</keyword>
<dbReference type="AlphaFoldDB" id="A0A5C6YW64"/>
<gene>
    <name evidence="1" type="ORF">ESU54_17480</name>
</gene>
<proteinExistence type="predicted"/>